<dbReference type="Pfam" id="PF01551">
    <property type="entry name" value="Peptidase_M23"/>
    <property type="match status" value="1"/>
</dbReference>
<dbReference type="Proteomes" id="UP000239415">
    <property type="component" value="Unassembled WGS sequence"/>
</dbReference>
<dbReference type="Gene3D" id="2.70.70.10">
    <property type="entry name" value="Glucose Permease (Domain IIA)"/>
    <property type="match status" value="1"/>
</dbReference>
<dbReference type="EMBL" id="PVMZ01000001">
    <property type="protein sequence ID" value="PRX25790.1"/>
    <property type="molecule type" value="Genomic_DNA"/>
</dbReference>
<organism evidence="3 4">
    <name type="scientific">Actinoplanes italicus</name>
    <dbReference type="NCBI Taxonomy" id="113567"/>
    <lineage>
        <taxon>Bacteria</taxon>
        <taxon>Bacillati</taxon>
        <taxon>Actinomycetota</taxon>
        <taxon>Actinomycetes</taxon>
        <taxon>Micromonosporales</taxon>
        <taxon>Micromonosporaceae</taxon>
        <taxon>Actinoplanes</taxon>
    </lineage>
</organism>
<dbReference type="PANTHER" id="PTHR21666">
    <property type="entry name" value="PEPTIDASE-RELATED"/>
    <property type="match status" value="1"/>
</dbReference>
<dbReference type="PANTHER" id="PTHR21666:SF270">
    <property type="entry name" value="MUREIN HYDROLASE ACTIVATOR ENVC"/>
    <property type="match status" value="1"/>
</dbReference>
<feature type="domain" description="M23ase beta-sheet core" evidence="2">
    <location>
        <begin position="184"/>
        <end position="273"/>
    </location>
</feature>
<evidence type="ECO:0000313" key="4">
    <source>
        <dbReference type="Proteomes" id="UP000239415"/>
    </source>
</evidence>
<feature type="compositionally biased region" description="Polar residues" evidence="1">
    <location>
        <begin position="124"/>
        <end position="134"/>
    </location>
</feature>
<feature type="region of interest" description="Disordered" evidence="1">
    <location>
        <begin position="1"/>
        <end position="21"/>
    </location>
</feature>
<comment type="caution">
    <text evidence="3">The sequence shown here is derived from an EMBL/GenBank/DDBJ whole genome shotgun (WGS) entry which is preliminary data.</text>
</comment>
<reference evidence="3 4" key="1">
    <citation type="submission" date="2018-03" db="EMBL/GenBank/DDBJ databases">
        <title>Genomic Encyclopedia of Archaeal and Bacterial Type Strains, Phase II (KMG-II): from individual species to whole genera.</title>
        <authorList>
            <person name="Goeker M."/>
        </authorList>
    </citation>
    <scope>NUCLEOTIDE SEQUENCE [LARGE SCALE GENOMIC DNA]</scope>
    <source>
        <strain evidence="3 4">DSM 43146</strain>
    </source>
</reference>
<dbReference type="RefSeq" id="WP_106315480.1">
    <property type="nucleotide sequence ID" value="NZ_BOMO01000023.1"/>
</dbReference>
<dbReference type="GO" id="GO:0004222">
    <property type="term" value="F:metalloendopeptidase activity"/>
    <property type="evidence" value="ECO:0007669"/>
    <property type="project" value="TreeGrafter"/>
</dbReference>
<evidence type="ECO:0000256" key="1">
    <source>
        <dbReference type="SAM" id="MobiDB-lite"/>
    </source>
</evidence>
<sequence>MGQHSSSGRGGRHRQENLHRHRAPAFPALFATRSRSALSVTALSATLAAGVGAASLAASATPMGGMGTASGLPTAAHAPAALPIVPPPGDEAPAKTHPRFEPAPEKAGTEERAGTEKRAGTKETAGTANATTRSAEPESVTPGKFGPQSAPIRRKTRPLPKSNWVHPLASAEVTSCFGQRWGRLHAGVDLAAPHGSPVVAAGAGVVVTAGANGGYGNAILIDHGDGWLTHYGHLSAIAVEVGQAVKAGEHIGDEGSTGHSTGPHLHFEVHRGHFQNPVEPTAWMHGHGVDIPGCSD</sequence>
<dbReference type="CDD" id="cd12797">
    <property type="entry name" value="M23_peptidase"/>
    <property type="match status" value="1"/>
</dbReference>
<protein>
    <submittedName>
        <fullName evidence="3">Peptidase M23-like protein</fullName>
    </submittedName>
</protein>
<evidence type="ECO:0000259" key="2">
    <source>
        <dbReference type="Pfam" id="PF01551"/>
    </source>
</evidence>
<feature type="region of interest" description="Disordered" evidence="1">
    <location>
        <begin position="85"/>
        <end position="158"/>
    </location>
</feature>
<dbReference type="SUPFAM" id="SSF51261">
    <property type="entry name" value="Duplicated hybrid motif"/>
    <property type="match status" value="1"/>
</dbReference>
<dbReference type="InterPro" id="IPR050570">
    <property type="entry name" value="Cell_wall_metabolism_enzyme"/>
</dbReference>
<proteinExistence type="predicted"/>
<evidence type="ECO:0000313" key="3">
    <source>
        <dbReference type="EMBL" id="PRX25790.1"/>
    </source>
</evidence>
<gene>
    <name evidence="3" type="ORF">CLV67_101510</name>
</gene>
<accession>A0A2T0KPY1</accession>
<dbReference type="AlphaFoldDB" id="A0A2T0KPY1"/>
<dbReference type="OrthoDB" id="5244067at2"/>
<dbReference type="InterPro" id="IPR011055">
    <property type="entry name" value="Dup_hybrid_motif"/>
</dbReference>
<keyword evidence="4" id="KW-1185">Reference proteome</keyword>
<name>A0A2T0KPY1_9ACTN</name>
<dbReference type="InterPro" id="IPR016047">
    <property type="entry name" value="M23ase_b-sheet_dom"/>
</dbReference>
<feature type="compositionally biased region" description="Basic and acidic residues" evidence="1">
    <location>
        <begin position="92"/>
        <end position="121"/>
    </location>
</feature>